<dbReference type="InterPro" id="IPR050343">
    <property type="entry name" value="RsuA_PseudoU_synthase"/>
</dbReference>
<reference evidence="11 13" key="1">
    <citation type="submission" date="2017-07" db="EMBL/GenBank/DDBJ databases">
        <title>Tamlnaduibacter salinus (Mi-7) genome sequencing.</title>
        <authorList>
            <person name="Verma A."/>
            <person name="Krishnamurthi S."/>
        </authorList>
    </citation>
    <scope>NUCLEOTIDE SEQUENCE [LARGE SCALE GENOMIC DNA]</scope>
    <source>
        <strain evidence="11 13">Mi-7</strain>
    </source>
</reference>
<dbReference type="GO" id="GO:0003723">
    <property type="term" value="F:RNA binding"/>
    <property type="evidence" value="ECO:0007669"/>
    <property type="project" value="UniProtKB-KW"/>
</dbReference>
<evidence type="ECO:0000256" key="7">
    <source>
        <dbReference type="PROSITE-ProRule" id="PRU00182"/>
    </source>
</evidence>
<dbReference type="PANTHER" id="PTHR47683">
    <property type="entry name" value="PSEUDOURIDINE SYNTHASE FAMILY PROTEIN-RELATED"/>
    <property type="match status" value="1"/>
</dbReference>
<dbReference type="Gene3D" id="3.30.2350.10">
    <property type="entry name" value="Pseudouridine synthase"/>
    <property type="match status" value="1"/>
</dbReference>
<protein>
    <recommendedName>
        <fullName evidence="8">Pseudouridine synthase</fullName>
        <ecNumber evidence="8">5.4.99.-</ecNumber>
    </recommendedName>
</protein>
<dbReference type="SMART" id="SM00363">
    <property type="entry name" value="S4"/>
    <property type="match status" value="1"/>
</dbReference>
<comment type="catalytic activity">
    <reaction evidence="5">
        <text>uridine(2605) in 23S rRNA = pseudouridine(2605) in 23S rRNA</text>
        <dbReference type="Rhea" id="RHEA:42520"/>
        <dbReference type="Rhea" id="RHEA-COMP:10095"/>
        <dbReference type="Rhea" id="RHEA-COMP:10096"/>
        <dbReference type="ChEBI" id="CHEBI:65314"/>
        <dbReference type="ChEBI" id="CHEBI:65315"/>
        <dbReference type="EC" id="5.4.99.22"/>
    </reaction>
</comment>
<keyword evidence="4 8" id="KW-0413">Isomerase</keyword>
<dbReference type="InterPro" id="IPR018496">
    <property type="entry name" value="PsdUridine_synth_RsuA/RluB_CS"/>
</dbReference>
<gene>
    <name evidence="12" type="ORF">C8D92_10272</name>
    <name evidence="11" type="ORF">CF392_06750</name>
</gene>
<evidence type="ECO:0000256" key="9">
    <source>
        <dbReference type="SAM" id="MobiDB-lite"/>
    </source>
</evidence>
<dbReference type="InterPro" id="IPR000748">
    <property type="entry name" value="PsdUridine_synth_RsuA/RluB/E/F"/>
</dbReference>
<name>A0A2A2I5I1_9GAMM</name>
<sequence>MTAKRGPDDRSRSTRNKQPPERLQKVLSRAGVGSRRQVDAWVEEGRVTVNGDTAVPGQKVGLGDEVRVDGRVIGIENAQAPVRRVLMYNKPEGEVTTRSDPEGRPTVFDRLPSLPDQRWIAVGRLDLTTSGLLLFTTDGELANRLMHPSHEVDREYAVRVFGEVDDDMIQRLLDGVLLEDGMARFSDVQPAGGSGINRWFHVVLFEGRNREVRRLWESQGVQVSRLKRVRFGPSFLPSRLPVGRWEELDQKGVDALSRKVGLEPLKIPAKTPEEQTHQRRRQRKRQGHSPGSGLKKGQVTTRPPRRQPARRKGNIKRRR</sequence>
<feature type="compositionally biased region" description="Basic and acidic residues" evidence="9">
    <location>
        <begin position="1"/>
        <end position="24"/>
    </location>
</feature>
<dbReference type="InterPro" id="IPR036986">
    <property type="entry name" value="S4_RNA-bd_sf"/>
</dbReference>
<dbReference type="PROSITE" id="PS01149">
    <property type="entry name" value="PSI_RSU"/>
    <property type="match status" value="1"/>
</dbReference>
<dbReference type="FunFam" id="3.10.290.10:FF:000003">
    <property type="entry name" value="Pseudouridine synthase"/>
    <property type="match status" value="1"/>
</dbReference>
<dbReference type="NCBIfam" id="NF007976">
    <property type="entry name" value="PRK10700.1"/>
    <property type="match status" value="1"/>
</dbReference>
<feature type="compositionally biased region" description="Basic residues" evidence="9">
    <location>
        <begin position="278"/>
        <end position="287"/>
    </location>
</feature>
<dbReference type="SUPFAM" id="SSF55174">
    <property type="entry name" value="Alpha-L RNA-binding motif"/>
    <property type="match status" value="1"/>
</dbReference>
<dbReference type="FunFam" id="3.30.70.580:FF:000009">
    <property type="entry name" value="Pseudouridine synthase"/>
    <property type="match status" value="1"/>
</dbReference>
<dbReference type="GO" id="GO:0000455">
    <property type="term" value="P:enzyme-directed rRNA pseudouridine synthesis"/>
    <property type="evidence" value="ECO:0007669"/>
    <property type="project" value="UniProtKB-ARBA"/>
</dbReference>
<dbReference type="GO" id="GO:0005829">
    <property type="term" value="C:cytosol"/>
    <property type="evidence" value="ECO:0007669"/>
    <property type="project" value="UniProtKB-ARBA"/>
</dbReference>
<evidence type="ECO:0000313" key="11">
    <source>
        <dbReference type="EMBL" id="PAV26293.1"/>
    </source>
</evidence>
<dbReference type="EMBL" id="NMPM01000032">
    <property type="protein sequence ID" value="PAV26293.1"/>
    <property type="molecule type" value="Genomic_DNA"/>
</dbReference>
<keyword evidence="13" id="KW-1185">Reference proteome</keyword>
<dbReference type="InterPro" id="IPR020103">
    <property type="entry name" value="PsdUridine_synth_cat_dom_sf"/>
</dbReference>
<evidence type="ECO:0000256" key="6">
    <source>
        <dbReference type="ARBA" id="ARBA00037383"/>
    </source>
</evidence>
<dbReference type="CDD" id="cd00165">
    <property type="entry name" value="S4"/>
    <property type="match status" value="1"/>
</dbReference>
<keyword evidence="2" id="KW-0698">rRNA processing</keyword>
<comment type="function">
    <text evidence="6">Responsible for synthesis of pseudouridine from uracil-2605 in 23S ribosomal RNA.</text>
</comment>
<reference evidence="12 14" key="2">
    <citation type="submission" date="2018-04" db="EMBL/GenBank/DDBJ databases">
        <title>Genomic Encyclopedia of Type Strains, Phase IV (KMG-IV): sequencing the most valuable type-strain genomes for metagenomic binning, comparative biology and taxonomic classification.</title>
        <authorList>
            <person name="Goeker M."/>
        </authorList>
    </citation>
    <scope>NUCLEOTIDE SEQUENCE [LARGE SCALE GENOMIC DNA]</scope>
    <source>
        <strain evidence="12 14">DSM 28688</strain>
    </source>
</reference>
<evidence type="ECO:0000256" key="3">
    <source>
        <dbReference type="ARBA" id="ARBA00022884"/>
    </source>
</evidence>
<evidence type="ECO:0000313" key="14">
    <source>
        <dbReference type="Proteomes" id="UP000245887"/>
    </source>
</evidence>
<comment type="similarity">
    <text evidence="1 8">Belongs to the pseudouridine synthase RsuA family.</text>
</comment>
<evidence type="ECO:0000256" key="1">
    <source>
        <dbReference type="ARBA" id="ARBA00008348"/>
    </source>
</evidence>
<dbReference type="RefSeq" id="WP_095610697.1">
    <property type="nucleotide sequence ID" value="NZ_NMPM01000032.1"/>
</dbReference>
<evidence type="ECO:0000259" key="10">
    <source>
        <dbReference type="SMART" id="SM00363"/>
    </source>
</evidence>
<evidence type="ECO:0000256" key="5">
    <source>
        <dbReference type="ARBA" id="ARBA00036944"/>
    </source>
</evidence>
<dbReference type="PROSITE" id="PS50889">
    <property type="entry name" value="S4"/>
    <property type="match status" value="1"/>
</dbReference>
<evidence type="ECO:0000313" key="13">
    <source>
        <dbReference type="Proteomes" id="UP000218332"/>
    </source>
</evidence>
<dbReference type="InterPro" id="IPR002942">
    <property type="entry name" value="S4_RNA-bd"/>
</dbReference>
<organism evidence="11 13">
    <name type="scientific">Tamilnaduibacter salinus</name>
    <dbReference type="NCBI Taxonomy" id="1484056"/>
    <lineage>
        <taxon>Bacteria</taxon>
        <taxon>Pseudomonadati</taxon>
        <taxon>Pseudomonadota</taxon>
        <taxon>Gammaproteobacteria</taxon>
        <taxon>Pseudomonadales</taxon>
        <taxon>Marinobacteraceae</taxon>
        <taxon>Tamilnaduibacter</taxon>
    </lineage>
</organism>
<dbReference type="EMBL" id="QEKQ01000002">
    <property type="protein sequence ID" value="PVY78038.1"/>
    <property type="molecule type" value="Genomic_DNA"/>
</dbReference>
<feature type="region of interest" description="Disordered" evidence="9">
    <location>
        <begin position="1"/>
        <end position="33"/>
    </location>
</feature>
<dbReference type="OrthoDB" id="9807213at2"/>
<feature type="region of interest" description="Disordered" evidence="9">
    <location>
        <begin position="263"/>
        <end position="319"/>
    </location>
</feature>
<proteinExistence type="inferred from homology"/>
<comment type="caution">
    <text evidence="11">The sequence shown here is derived from an EMBL/GenBank/DDBJ whole genome shotgun (WGS) entry which is preliminary data.</text>
</comment>
<dbReference type="AlphaFoldDB" id="A0A2A2I5I1"/>
<dbReference type="GO" id="GO:0160139">
    <property type="term" value="F:23S rRNA pseudouridine(2605) synthase activity"/>
    <property type="evidence" value="ECO:0007669"/>
    <property type="project" value="UniProtKB-EC"/>
</dbReference>
<evidence type="ECO:0000256" key="2">
    <source>
        <dbReference type="ARBA" id="ARBA00022552"/>
    </source>
</evidence>
<dbReference type="NCBIfam" id="TIGR00093">
    <property type="entry name" value="pseudouridine synthase"/>
    <property type="match status" value="1"/>
</dbReference>
<dbReference type="SUPFAM" id="SSF55120">
    <property type="entry name" value="Pseudouridine synthase"/>
    <property type="match status" value="1"/>
</dbReference>
<dbReference type="Gene3D" id="3.10.290.10">
    <property type="entry name" value="RNA-binding S4 domain"/>
    <property type="match status" value="1"/>
</dbReference>
<dbReference type="FunFam" id="3.30.70.1560:FF:000001">
    <property type="entry name" value="Pseudouridine synthase"/>
    <property type="match status" value="1"/>
</dbReference>
<feature type="compositionally biased region" description="Basic residues" evidence="9">
    <location>
        <begin position="303"/>
        <end position="319"/>
    </location>
</feature>
<dbReference type="Proteomes" id="UP000218332">
    <property type="component" value="Unassembled WGS sequence"/>
</dbReference>
<dbReference type="Pfam" id="PF00849">
    <property type="entry name" value="PseudoU_synth_2"/>
    <property type="match status" value="1"/>
</dbReference>
<evidence type="ECO:0000313" key="12">
    <source>
        <dbReference type="EMBL" id="PVY78038.1"/>
    </source>
</evidence>
<dbReference type="CDD" id="cd02556">
    <property type="entry name" value="PseudoU_synth_RluB"/>
    <property type="match status" value="1"/>
</dbReference>
<accession>A0A2A2I5I1</accession>
<keyword evidence="3 7" id="KW-0694">RNA-binding</keyword>
<dbReference type="Pfam" id="PF01479">
    <property type="entry name" value="S4"/>
    <property type="match status" value="1"/>
</dbReference>
<dbReference type="Proteomes" id="UP000245887">
    <property type="component" value="Unassembled WGS sequence"/>
</dbReference>
<feature type="domain" description="RNA-binding S4" evidence="10">
    <location>
        <begin position="21"/>
        <end position="79"/>
    </location>
</feature>
<evidence type="ECO:0000256" key="4">
    <source>
        <dbReference type="ARBA" id="ARBA00023235"/>
    </source>
</evidence>
<dbReference type="PANTHER" id="PTHR47683:SF3">
    <property type="entry name" value="RIBOSOMAL LARGE SUBUNIT PSEUDOURIDINE SYNTHASE B"/>
    <property type="match status" value="1"/>
</dbReference>
<dbReference type="EC" id="5.4.99.-" evidence="8"/>
<dbReference type="InterPro" id="IPR006145">
    <property type="entry name" value="PsdUridine_synth_RsuA/RluA"/>
</dbReference>
<evidence type="ECO:0000256" key="8">
    <source>
        <dbReference type="RuleBase" id="RU003887"/>
    </source>
</evidence>